<feature type="compositionally biased region" description="Basic and acidic residues" evidence="8">
    <location>
        <begin position="253"/>
        <end position="262"/>
    </location>
</feature>
<evidence type="ECO:0000256" key="1">
    <source>
        <dbReference type="ARBA" id="ARBA00004123"/>
    </source>
</evidence>
<protein>
    <submittedName>
        <fullName evidence="10">(diamondback moth) hypothetical protein</fullName>
    </submittedName>
</protein>
<dbReference type="PANTHER" id="PTHR24406">
    <property type="entry name" value="TRANSCRIPTIONAL REPRESSOR CTCFL-RELATED"/>
    <property type="match status" value="1"/>
</dbReference>
<dbReference type="Gene3D" id="3.30.160.60">
    <property type="entry name" value="Classic Zinc Finger"/>
    <property type="match status" value="1"/>
</dbReference>
<feature type="region of interest" description="Disordered" evidence="8">
    <location>
        <begin position="96"/>
        <end position="117"/>
    </location>
</feature>
<dbReference type="InterPro" id="IPR036236">
    <property type="entry name" value="Znf_C2H2_sf"/>
</dbReference>
<keyword evidence="5" id="KW-0862">Zinc</keyword>
<feature type="region of interest" description="Disordered" evidence="8">
    <location>
        <begin position="194"/>
        <end position="431"/>
    </location>
</feature>
<reference evidence="10" key="1">
    <citation type="submission" date="2020-11" db="EMBL/GenBank/DDBJ databases">
        <authorList>
            <person name="Whiteford S."/>
        </authorList>
    </citation>
    <scope>NUCLEOTIDE SEQUENCE</scope>
</reference>
<dbReference type="SUPFAM" id="SSF57667">
    <property type="entry name" value="beta-beta-alpha zinc fingers"/>
    <property type="match status" value="1"/>
</dbReference>
<dbReference type="GO" id="GO:0005634">
    <property type="term" value="C:nucleus"/>
    <property type="evidence" value="ECO:0007669"/>
    <property type="project" value="UniProtKB-SubCell"/>
</dbReference>
<dbReference type="SMART" id="SM00355">
    <property type="entry name" value="ZnF_C2H2"/>
    <property type="match status" value="4"/>
</dbReference>
<feature type="region of interest" description="Disordered" evidence="8">
    <location>
        <begin position="460"/>
        <end position="482"/>
    </location>
</feature>
<dbReference type="AlphaFoldDB" id="A0A8S4F929"/>
<dbReference type="PROSITE" id="PS50157">
    <property type="entry name" value="ZINC_FINGER_C2H2_2"/>
    <property type="match status" value="2"/>
</dbReference>
<proteinExistence type="predicted"/>
<dbReference type="InterPro" id="IPR050888">
    <property type="entry name" value="ZnF_C2H2-type_TF"/>
</dbReference>
<feature type="region of interest" description="Disordered" evidence="8">
    <location>
        <begin position="935"/>
        <end position="964"/>
    </location>
</feature>
<comment type="subcellular location">
    <subcellularLocation>
        <location evidence="1">Nucleus</location>
    </subcellularLocation>
</comment>
<keyword evidence="2" id="KW-0479">Metal-binding</keyword>
<keyword evidence="6" id="KW-0539">Nucleus</keyword>
<evidence type="ECO:0000256" key="7">
    <source>
        <dbReference type="PROSITE-ProRule" id="PRU00042"/>
    </source>
</evidence>
<evidence type="ECO:0000313" key="10">
    <source>
        <dbReference type="EMBL" id="CAG9124813.1"/>
    </source>
</evidence>
<feature type="compositionally biased region" description="Low complexity" evidence="8">
    <location>
        <begin position="811"/>
        <end position="831"/>
    </location>
</feature>
<keyword evidence="11" id="KW-1185">Reference proteome</keyword>
<feature type="compositionally biased region" description="Acidic residues" evidence="8">
    <location>
        <begin position="214"/>
        <end position="228"/>
    </location>
</feature>
<organism evidence="10 11">
    <name type="scientific">Plutella xylostella</name>
    <name type="common">Diamondback moth</name>
    <name type="synonym">Plutella maculipennis</name>
    <dbReference type="NCBI Taxonomy" id="51655"/>
    <lineage>
        <taxon>Eukaryota</taxon>
        <taxon>Metazoa</taxon>
        <taxon>Ecdysozoa</taxon>
        <taxon>Arthropoda</taxon>
        <taxon>Hexapoda</taxon>
        <taxon>Insecta</taxon>
        <taxon>Pterygota</taxon>
        <taxon>Neoptera</taxon>
        <taxon>Endopterygota</taxon>
        <taxon>Lepidoptera</taxon>
        <taxon>Glossata</taxon>
        <taxon>Ditrysia</taxon>
        <taxon>Yponomeutoidea</taxon>
        <taxon>Plutellidae</taxon>
        <taxon>Plutella</taxon>
    </lineage>
</organism>
<comment type="caution">
    <text evidence="10">The sequence shown here is derived from an EMBL/GenBank/DDBJ whole genome shotgun (WGS) entry which is preliminary data.</text>
</comment>
<sequence length="1120" mass="118395">MATKIENDLPPSPTNDESDGEEAVGDNADEANDSVARILKQLQSNGALIKKPKEEYHCYTCEEDFQARGQFHRHLLQHVTLPSIILEKLPSDDELDLSGDEHWSDEDDLPDTPAKAPQKIDVSQLLKQKGIQIKAPVTPTKTADSALSKLSGLGFTIKKNATPIKQEKADDKPAGKDIMQKLGMLGGIKLKIKSDGGNSNFKVVNGLRDFQTSDNEDEDEPKDSDEDPDKSQDASGGEGSGDEDAAQKTNNRKNSDSDDSIDKIPLANSKRIQIGNAKNNTHTELVEPKAEPADLPKPGLIRRAVKQTPKRGTNILPGTQIRPQQVSESRAANPQAPAPAAAPVAPPATPAAAPAPQDIVVKQEVADSDHSQPSNAPLFSGQIKTERSSPPITDVISTPLISRVKSESEPEPVTPNAQPLFTNNTPAAPLLPKTETSSVTIIEINGDSNDEDDDCCVVSSTPAPDIKPTIIPKTENTPYSTSSYPTLHSTLTAAAPAAGRPLATTEKQHSFNWNAPDTKPPIDMLERSADDIFESLLSSTKKEGGSLSDTSEYISLDRLGSQHACDVCNSRYTTAGALDDHIRATGHSASVVLPSAPYAGALVPASSSLLTSLLPVKQLAEQVGKLSAIGPGASPYATHQQNVMINIQAYPGAGGMAPPAYPSSYPQQGYPPGGGMYQQQQYPPQYMNQQQQYAQYQPPMSKPGYPGAAPGPYVSVASSSPYSAASPLQGMQQAVYGQAPMMSQPPQMGMVGQMGPPSAPSPGNPYAQATSPGGAMRPPPPPGPSASGIRIQNVQTFSPGQLGAPGGPAAGGAPRVAGPRPRAPGVRGARPTIRPGIQVQGQARGPRPAAPRAPLKRPGGGAGGPQQKRRDMLLPGKHDNEDCHVMAMQKQREGMPLIHSVQGAKDKLSLGSQISITKKSVPKPSNAMAHMLASRGISIKQKPRSRSPSPERPAPRLPSLPAGMSIRHAPRASSFSIPEAGGGLHSCKLCRKSFMSAASLSAHAQAAHPQSKLPVFKCDECPASYPKSLQLQHHKRTFHNVTGPNRELGLPVVDLSQPDNVQRLSNLGIYHYIPLASRENADGSYGIPVVSVSNMHNGLATSIQALGADGLLSLGPLKQA</sequence>
<dbReference type="PROSITE" id="PS00028">
    <property type="entry name" value="ZINC_FINGER_C2H2_1"/>
    <property type="match status" value="4"/>
</dbReference>
<gene>
    <name evidence="10" type="ORF">PLXY2_LOCUS8246</name>
</gene>
<feature type="domain" description="C2H2-type" evidence="9">
    <location>
        <begin position="1016"/>
        <end position="1044"/>
    </location>
</feature>
<evidence type="ECO:0000313" key="11">
    <source>
        <dbReference type="Proteomes" id="UP000653454"/>
    </source>
</evidence>
<feature type="compositionally biased region" description="Acidic residues" evidence="8">
    <location>
        <begin position="16"/>
        <end position="32"/>
    </location>
</feature>
<feature type="compositionally biased region" description="Polar residues" evidence="8">
    <location>
        <begin position="388"/>
        <end position="400"/>
    </location>
</feature>
<keyword evidence="3" id="KW-0677">Repeat</keyword>
<evidence type="ECO:0000256" key="4">
    <source>
        <dbReference type="ARBA" id="ARBA00022771"/>
    </source>
</evidence>
<evidence type="ECO:0000256" key="6">
    <source>
        <dbReference type="ARBA" id="ARBA00023242"/>
    </source>
</evidence>
<accession>A0A8S4F929</accession>
<feature type="compositionally biased region" description="Low complexity" evidence="8">
    <location>
        <begin position="840"/>
        <end position="857"/>
    </location>
</feature>
<name>A0A8S4F929_PLUXY</name>
<feature type="compositionally biased region" description="Low complexity" evidence="8">
    <location>
        <begin position="331"/>
        <end position="343"/>
    </location>
</feature>
<dbReference type="Proteomes" id="UP000653454">
    <property type="component" value="Unassembled WGS sequence"/>
</dbReference>
<evidence type="ECO:0000256" key="5">
    <source>
        <dbReference type="ARBA" id="ARBA00022833"/>
    </source>
</evidence>
<dbReference type="InterPro" id="IPR013087">
    <property type="entry name" value="Znf_C2H2_type"/>
</dbReference>
<keyword evidence="4 7" id="KW-0863">Zinc-finger</keyword>
<evidence type="ECO:0000256" key="2">
    <source>
        <dbReference type="ARBA" id="ARBA00022723"/>
    </source>
</evidence>
<dbReference type="EMBL" id="CAJHNJ030000030">
    <property type="protein sequence ID" value="CAG9124813.1"/>
    <property type="molecule type" value="Genomic_DNA"/>
</dbReference>
<feature type="domain" description="C2H2-type" evidence="9">
    <location>
        <begin position="985"/>
        <end position="1013"/>
    </location>
</feature>
<feature type="compositionally biased region" description="Basic and acidic residues" evidence="8">
    <location>
        <begin position="284"/>
        <end position="294"/>
    </location>
</feature>
<feature type="region of interest" description="Disordered" evidence="8">
    <location>
        <begin position="755"/>
        <end position="873"/>
    </location>
</feature>
<feature type="compositionally biased region" description="Acidic residues" evidence="8">
    <location>
        <begin position="96"/>
        <end position="110"/>
    </location>
</feature>
<dbReference type="GO" id="GO:0008270">
    <property type="term" value="F:zinc ion binding"/>
    <property type="evidence" value="ECO:0007669"/>
    <property type="project" value="UniProtKB-KW"/>
</dbReference>
<feature type="compositionally biased region" description="Polar residues" evidence="8">
    <location>
        <begin position="321"/>
        <end position="330"/>
    </location>
</feature>
<feature type="compositionally biased region" description="Polar residues" evidence="8">
    <location>
        <begin position="415"/>
        <end position="426"/>
    </location>
</feature>
<feature type="region of interest" description="Disordered" evidence="8">
    <location>
        <begin position="1"/>
        <end position="32"/>
    </location>
</feature>
<evidence type="ECO:0000259" key="9">
    <source>
        <dbReference type="PROSITE" id="PS50157"/>
    </source>
</evidence>
<evidence type="ECO:0000256" key="8">
    <source>
        <dbReference type="SAM" id="MobiDB-lite"/>
    </source>
</evidence>
<evidence type="ECO:0000256" key="3">
    <source>
        <dbReference type="ARBA" id="ARBA00022737"/>
    </source>
</evidence>